<sequence>MINIIAIITARGGSKGVLRKNVRDLNGKPLIAYTIEAAKKCKWINSVVVTTEDEEIKAVSRMYGAVIVDRPNELATDHALSRDVVIHALEVIEKKALPEYFVLMQPTSPLRTSDHLDEFISKFLTSGSASGISVVQCEHHPYKVLVDQEGIFQPIKGWNFMEQPRQVMPKAYRPNGAMYILSPKDFRMFERFYVEPVYLFPMETEVSIDIDSELDLLIAQQILKRANKY</sequence>
<reference evidence="1" key="1">
    <citation type="submission" date="2024-05" db="EMBL/GenBank/DDBJ databases">
        <title>Isolation and characterization of Sporomusa carbonis sp. nov., a carboxydotrophic hydrogenogen in the genus of Sporomusa isolated from a charcoal burning pile.</title>
        <authorList>
            <person name="Boeer T."/>
            <person name="Rosenbaum F."/>
            <person name="Eysell L."/>
            <person name="Mueller V."/>
            <person name="Daniel R."/>
            <person name="Poehlein A."/>
        </authorList>
    </citation>
    <scope>NUCLEOTIDE SEQUENCE [LARGE SCALE GENOMIC DNA]</scope>
    <source>
        <strain evidence="1">DSM 10669</strain>
    </source>
</reference>
<dbReference type="CDD" id="cd02513">
    <property type="entry name" value="CMP-NeuAc_Synthase"/>
    <property type="match status" value="1"/>
</dbReference>
<dbReference type="SUPFAM" id="SSF53448">
    <property type="entry name" value="Nucleotide-diphospho-sugar transferases"/>
    <property type="match status" value="1"/>
</dbReference>
<dbReference type="Proteomes" id="UP000216752">
    <property type="component" value="Chromosome"/>
</dbReference>
<dbReference type="EC" id="2.7.7.43" evidence="1"/>
<keyword evidence="2" id="KW-1185">Reference proteome</keyword>
<dbReference type="PANTHER" id="PTHR21485">
    <property type="entry name" value="HAD SUPERFAMILY MEMBERS CMAS AND KDSC"/>
    <property type="match status" value="1"/>
</dbReference>
<dbReference type="Pfam" id="PF02348">
    <property type="entry name" value="CTP_transf_3"/>
    <property type="match status" value="1"/>
</dbReference>
<dbReference type="InterPro" id="IPR003329">
    <property type="entry name" value="Cytidylyl_trans"/>
</dbReference>
<gene>
    <name evidence="1" type="primary">neuA</name>
    <name evidence="1" type="ORF">SPSIL_042840</name>
</gene>
<dbReference type="GO" id="GO:0008781">
    <property type="term" value="F:N-acylneuraminate cytidylyltransferase activity"/>
    <property type="evidence" value="ECO:0007669"/>
    <property type="project" value="UniProtKB-EC"/>
</dbReference>
<keyword evidence="1" id="KW-0548">Nucleotidyltransferase</keyword>
<accession>A0ABZ3IQS9</accession>
<evidence type="ECO:0000313" key="2">
    <source>
        <dbReference type="Proteomes" id="UP000216752"/>
    </source>
</evidence>
<proteinExistence type="predicted"/>
<organism evidence="1 2">
    <name type="scientific">Sporomusa silvacetica DSM 10669</name>
    <dbReference type="NCBI Taxonomy" id="1123289"/>
    <lineage>
        <taxon>Bacteria</taxon>
        <taxon>Bacillati</taxon>
        <taxon>Bacillota</taxon>
        <taxon>Negativicutes</taxon>
        <taxon>Selenomonadales</taxon>
        <taxon>Sporomusaceae</taxon>
        <taxon>Sporomusa</taxon>
    </lineage>
</organism>
<dbReference type="EMBL" id="CP155573">
    <property type="protein sequence ID" value="XFO68064.1"/>
    <property type="molecule type" value="Genomic_DNA"/>
</dbReference>
<dbReference type="InterPro" id="IPR029044">
    <property type="entry name" value="Nucleotide-diphossugar_trans"/>
</dbReference>
<name>A0ABZ3IQS9_9FIRM</name>
<protein>
    <submittedName>
        <fullName evidence="1">N-acylneuraminate cytidylyltransferase</fullName>
        <ecNumber evidence="1">2.7.7.43</ecNumber>
    </submittedName>
</protein>
<dbReference type="RefSeq" id="WP_094603871.1">
    <property type="nucleotide sequence ID" value="NZ_CP155573.1"/>
</dbReference>
<dbReference type="PANTHER" id="PTHR21485:SF6">
    <property type="entry name" value="N-ACYLNEURAMINATE CYTIDYLYLTRANSFERASE-RELATED"/>
    <property type="match status" value="1"/>
</dbReference>
<evidence type="ECO:0000313" key="1">
    <source>
        <dbReference type="EMBL" id="XFO68064.1"/>
    </source>
</evidence>
<keyword evidence="1" id="KW-0808">Transferase</keyword>
<dbReference type="Gene3D" id="3.90.550.10">
    <property type="entry name" value="Spore Coat Polysaccharide Biosynthesis Protein SpsA, Chain A"/>
    <property type="match status" value="1"/>
</dbReference>
<dbReference type="InterPro" id="IPR050793">
    <property type="entry name" value="CMP-NeuNAc_synthase"/>
</dbReference>